<dbReference type="SMART" id="SM00636">
    <property type="entry name" value="Glyco_18"/>
    <property type="match status" value="1"/>
</dbReference>
<dbReference type="Gene3D" id="3.10.50.10">
    <property type="match status" value="1"/>
</dbReference>
<dbReference type="InterPro" id="IPR050314">
    <property type="entry name" value="Glycosyl_Hydrlase_18"/>
</dbReference>
<dbReference type="SUPFAM" id="SSF51445">
    <property type="entry name" value="(Trans)glycosidases"/>
    <property type="match status" value="1"/>
</dbReference>
<evidence type="ECO:0000259" key="7">
    <source>
        <dbReference type="PROSITE" id="PS51910"/>
    </source>
</evidence>
<dbReference type="InterPro" id="IPR001579">
    <property type="entry name" value="Glyco_hydro_18_chit_AS"/>
</dbReference>
<evidence type="ECO:0000256" key="6">
    <source>
        <dbReference type="SAM" id="SignalP"/>
    </source>
</evidence>
<name>A0A3M7PAK0_BRAPC</name>
<evidence type="ECO:0000256" key="1">
    <source>
        <dbReference type="ARBA" id="ARBA00022801"/>
    </source>
</evidence>
<reference evidence="8 9" key="1">
    <citation type="journal article" date="2018" name="Sci. Rep.">
        <title>Genomic signatures of local adaptation to the degree of environmental predictability in rotifers.</title>
        <authorList>
            <person name="Franch-Gras L."/>
            <person name="Hahn C."/>
            <person name="Garcia-Roger E.M."/>
            <person name="Carmona M.J."/>
            <person name="Serra M."/>
            <person name="Gomez A."/>
        </authorList>
    </citation>
    <scope>NUCLEOTIDE SEQUENCE [LARGE SCALE GENOMIC DNA]</scope>
    <source>
        <strain evidence="8">HYR1</strain>
    </source>
</reference>
<dbReference type="AlphaFoldDB" id="A0A3M7PAK0"/>
<dbReference type="Gene3D" id="3.20.20.80">
    <property type="entry name" value="Glycosidases"/>
    <property type="match status" value="1"/>
</dbReference>
<feature type="chain" id="PRO_5018179165" evidence="6">
    <location>
        <begin position="17"/>
        <end position="431"/>
    </location>
</feature>
<evidence type="ECO:0000256" key="4">
    <source>
        <dbReference type="RuleBase" id="RU000489"/>
    </source>
</evidence>
<evidence type="ECO:0000256" key="5">
    <source>
        <dbReference type="RuleBase" id="RU004453"/>
    </source>
</evidence>
<evidence type="ECO:0000313" key="8">
    <source>
        <dbReference type="EMBL" id="RMZ96009.1"/>
    </source>
</evidence>
<dbReference type="OrthoDB" id="76388at2759"/>
<dbReference type="PROSITE" id="PS01095">
    <property type="entry name" value="GH18_1"/>
    <property type="match status" value="1"/>
</dbReference>
<dbReference type="InterPro" id="IPR011583">
    <property type="entry name" value="Chitinase_II/V-like_cat"/>
</dbReference>
<comment type="similarity">
    <text evidence="5">Belongs to the glycosyl hydrolase 18 family.</text>
</comment>
<dbReference type="GO" id="GO:0005975">
    <property type="term" value="P:carbohydrate metabolic process"/>
    <property type="evidence" value="ECO:0007669"/>
    <property type="project" value="InterPro"/>
</dbReference>
<keyword evidence="6" id="KW-0732">Signal</keyword>
<accession>A0A3M7PAK0</accession>
<evidence type="ECO:0000256" key="2">
    <source>
        <dbReference type="ARBA" id="ARBA00023157"/>
    </source>
</evidence>
<dbReference type="InterPro" id="IPR029070">
    <property type="entry name" value="Chitinase_insertion_sf"/>
</dbReference>
<evidence type="ECO:0000256" key="3">
    <source>
        <dbReference type="ARBA" id="ARBA00023295"/>
    </source>
</evidence>
<dbReference type="CDD" id="cd02872">
    <property type="entry name" value="GH18_chitolectin_chitotriosidase"/>
    <property type="match status" value="1"/>
</dbReference>
<keyword evidence="2" id="KW-1015">Disulfide bond</keyword>
<dbReference type="Pfam" id="PF00704">
    <property type="entry name" value="Glyco_hydro_18"/>
    <property type="match status" value="1"/>
</dbReference>
<dbReference type="STRING" id="10195.A0A3M7PAK0"/>
<dbReference type="InterPro" id="IPR001223">
    <property type="entry name" value="Glyco_hydro18_cat"/>
</dbReference>
<dbReference type="EMBL" id="REGN01012314">
    <property type="protein sequence ID" value="RMZ96009.1"/>
    <property type="molecule type" value="Genomic_DNA"/>
</dbReference>
<dbReference type="EC" id="3.2.1.14" evidence="8"/>
<dbReference type="Proteomes" id="UP000276133">
    <property type="component" value="Unassembled WGS sequence"/>
</dbReference>
<dbReference type="InterPro" id="IPR017853">
    <property type="entry name" value="GH"/>
</dbReference>
<keyword evidence="1 4" id="KW-0378">Hydrolase</keyword>
<proteinExistence type="inferred from homology"/>
<keyword evidence="3 4" id="KW-0326">Glycosidase</keyword>
<comment type="caution">
    <text evidence="8">The sequence shown here is derived from an EMBL/GenBank/DDBJ whole genome shotgun (WGS) entry which is preliminary data.</text>
</comment>
<dbReference type="FunFam" id="3.10.50.10:FF:000001">
    <property type="entry name" value="Chitinase 3-like 1"/>
    <property type="match status" value="1"/>
</dbReference>
<keyword evidence="9" id="KW-1185">Reference proteome</keyword>
<protein>
    <submittedName>
        <fullName evidence="8">Chitotriosidase-1 isoform X1</fullName>
        <ecNumber evidence="8">3.2.1.14</ecNumber>
    </submittedName>
</protein>
<dbReference type="GO" id="GO:0008843">
    <property type="term" value="F:endochitinase activity"/>
    <property type="evidence" value="ECO:0007669"/>
    <property type="project" value="UniProtKB-EC"/>
</dbReference>
<gene>
    <name evidence="8" type="ORF">BpHYR1_037783</name>
</gene>
<dbReference type="SUPFAM" id="SSF54556">
    <property type="entry name" value="Chitinase insertion domain"/>
    <property type="match status" value="1"/>
</dbReference>
<feature type="domain" description="GH18" evidence="7">
    <location>
        <begin position="17"/>
        <end position="378"/>
    </location>
</feature>
<organism evidence="8 9">
    <name type="scientific">Brachionus plicatilis</name>
    <name type="common">Marine rotifer</name>
    <name type="synonym">Brachionus muelleri</name>
    <dbReference type="NCBI Taxonomy" id="10195"/>
    <lineage>
        <taxon>Eukaryota</taxon>
        <taxon>Metazoa</taxon>
        <taxon>Spiralia</taxon>
        <taxon>Gnathifera</taxon>
        <taxon>Rotifera</taxon>
        <taxon>Eurotatoria</taxon>
        <taxon>Monogononta</taxon>
        <taxon>Pseudotrocha</taxon>
        <taxon>Ploima</taxon>
        <taxon>Brachionidae</taxon>
        <taxon>Brachionus</taxon>
    </lineage>
</organism>
<feature type="signal peptide" evidence="6">
    <location>
        <begin position="1"/>
        <end position="16"/>
    </location>
</feature>
<dbReference type="GO" id="GO:0005576">
    <property type="term" value="C:extracellular region"/>
    <property type="evidence" value="ECO:0007669"/>
    <property type="project" value="TreeGrafter"/>
</dbReference>
<dbReference type="PANTHER" id="PTHR11177:SF317">
    <property type="entry name" value="CHITINASE 12-RELATED"/>
    <property type="match status" value="1"/>
</dbReference>
<dbReference type="GO" id="GO:0008061">
    <property type="term" value="F:chitin binding"/>
    <property type="evidence" value="ECO:0007669"/>
    <property type="project" value="InterPro"/>
</dbReference>
<evidence type="ECO:0000313" key="9">
    <source>
        <dbReference type="Proteomes" id="UP000276133"/>
    </source>
</evidence>
<dbReference type="PROSITE" id="PS51910">
    <property type="entry name" value="GH18_2"/>
    <property type="match status" value="1"/>
</dbReference>
<dbReference type="GO" id="GO:0006032">
    <property type="term" value="P:chitin catabolic process"/>
    <property type="evidence" value="ECO:0007669"/>
    <property type="project" value="TreeGrafter"/>
</dbReference>
<sequence length="431" mass="50172">MLSFIIVTLLFHFTNAKRIICYTTNWSQYRSDSARFTPEDIDPFLCTHIIYSFVKVNGTKLVPIEWNDESSESMIGMYERTTNLKIKNPRLKVLIAVGGANFDNKNFEKIVYDDFRLEKFANNSIEFLLERKFDGLDIDWEYPVGHKDGFNKLLMILKKKFEEKNLLLTAAVAASKENIESSYELSFISKYIDFLNVMTYDYHGSWENSTGHVAPLYSRMSEDQEQQQYNVNYTISYYLDNGFPSEKINLGFACYGKSFTLEEEDKVKFGSAAIGGGHAGKYTKDNGTLAYYEICDRFKENWNTTWDDEHKVPFAFKDNQFVGYENYRSLRQKIKYLSEKKLGGIMFWSMDMDDFSGSFCKKGKYPMVKTTKNLYLSKKNIKPRKKMINHCVNGDGIYIDLKDGCQHYFTCEQTKTSSFKSFQIVEKSTIN</sequence>
<dbReference type="PANTHER" id="PTHR11177">
    <property type="entry name" value="CHITINASE"/>
    <property type="match status" value="1"/>
</dbReference>